<dbReference type="Pfam" id="PF21551">
    <property type="entry name" value="CSL4_N"/>
    <property type="match status" value="1"/>
</dbReference>
<organism evidence="5 6">
    <name type="scientific">Wickerhamomyces pijperi</name>
    <name type="common">Yeast</name>
    <name type="synonym">Pichia pijperi</name>
    <dbReference type="NCBI Taxonomy" id="599730"/>
    <lineage>
        <taxon>Eukaryota</taxon>
        <taxon>Fungi</taxon>
        <taxon>Dikarya</taxon>
        <taxon>Ascomycota</taxon>
        <taxon>Saccharomycotina</taxon>
        <taxon>Saccharomycetes</taxon>
        <taxon>Phaffomycetales</taxon>
        <taxon>Wickerhamomycetaceae</taxon>
        <taxon>Wickerhamomyces</taxon>
    </lineage>
</organism>
<evidence type="ECO:0000256" key="1">
    <source>
        <dbReference type="ARBA" id="ARBA00004604"/>
    </source>
</evidence>
<name>A0A9P8Q2E9_WICPI</name>
<dbReference type="InterPro" id="IPR003029">
    <property type="entry name" value="S1_domain"/>
</dbReference>
<dbReference type="GO" id="GO:0006396">
    <property type="term" value="P:RNA processing"/>
    <property type="evidence" value="ECO:0007669"/>
    <property type="project" value="InterPro"/>
</dbReference>
<keyword evidence="6" id="KW-1185">Reference proteome</keyword>
<dbReference type="PANTHER" id="PTHR12686">
    <property type="entry name" value="3'-5' EXORIBONUCLEASE CSL4-RELATED"/>
    <property type="match status" value="1"/>
</dbReference>
<dbReference type="OrthoDB" id="440760at2759"/>
<dbReference type="InterPro" id="IPR019495">
    <property type="entry name" value="EXOSC1_C"/>
</dbReference>
<dbReference type="PROSITE" id="PS50126">
    <property type="entry name" value="S1"/>
    <property type="match status" value="1"/>
</dbReference>
<evidence type="ECO:0000259" key="4">
    <source>
        <dbReference type="PROSITE" id="PS50126"/>
    </source>
</evidence>
<sequence>MAVDTPTFVVPGQPITPTYQLDDKESIIQYIPGNGSVISEYNNGELKVISATILGNVQISEEPITEEDTEEGTKISKKFKVQVISSKSNEYTELSTKTATTTNHLPKENDTVLVKVLKISLKQANVEIIAIENSGNIIKDSAIGMNGSTVTNVTGGSNGQFLSIINNGLNESGENFRGIIRIQDIRATERDKLKMVECFKPNDIIRAKVLSIGDGQNYYLTTNENEFGVVFARANNGNGELMYPIDWQSMIVPSTGDIELRKCANPFEEQ</sequence>
<dbReference type="EMBL" id="JAEUBG010003517">
    <property type="protein sequence ID" value="KAH3682657.1"/>
    <property type="molecule type" value="Genomic_DNA"/>
</dbReference>
<evidence type="ECO:0000313" key="5">
    <source>
        <dbReference type="EMBL" id="KAH3682657.1"/>
    </source>
</evidence>
<dbReference type="Pfam" id="PF10447">
    <property type="entry name" value="EXOSC1"/>
    <property type="match status" value="1"/>
</dbReference>
<evidence type="ECO:0000256" key="3">
    <source>
        <dbReference type="ARBA" id="ARBA00022835"/>
    </source>
</evidence>
<comment type="caution">
    <text evidence="5">The sequence shown here is derived from an EMBL/GenBank/DDBJ whole genome shotgun (WGS) entry which is preliminary data.</text>
</comment>
<reference evidence="5" key="2">
    <citation type="submission" date="2021-01" db="EMBL/GenBank/DDBJ databases">
        <authorList>
            <person name="Schikora-Tamarit M.A."/>
        </authorList>
    </citation>
    <scope>NUCLEOTIDE SEQUENCE</scope>
    <source>
        <strain evidence="5">CBS2887</strain>
    </source>
</reference>
<gene>
    <name evidence="5" type="ORF">WICPIJ_006371</name>
</gene>
<dbReference type="InterPro" id="IPR048626">
    <property type="entry name" value="CSL4_N"/>
</dbReference>
<dbReference type="GO" id="GO:0003723">
    <property type="term" value="F:RNA binding"/>
    <property type="evidence" value="ECO:0007669"/>
    <property type="project" value="InterPro"/>
</dbReference>
<dbReference type="Gene3D" id="2.40.50.880">
    <property type="match status" value="1"/>
</dbReference>
<protein>
    <recommendedName>
        <fullName evidence="4">S1 motif domain-containing protein</fullName>
    </recommendedName>
</protein>
<dbReference type="SUPFAM" id="SSF50249">
    <property type="entry name" value="Nucleic acid-binding proteins"/>
    <property type="match status" value="1"/>
</dbReference>
<dbReference type="PANTHER" id="PTHR12686:SF8">
    <property type="entry name" value="EXOSOME COMPLEX COMPONENT CSL4"/>
    <property type="match status" value="1"/>
</dbReference>
<reference evidence="5" key="1">
    <citation type="journal article" date="2021" name="Open Biol.">
        <title>Shared evolutionary footprints suggest mitochondrial oxidative damage underlies multiple complex I losses in fungi.</title>
        <authorList>
            <person name="Schikora-Tamarit M.A."/>
            <person name="Marcet-Houben M."/>
            <person name="Nosek J."/>
            <person name="Gabaldon T."/>
        </authorList>
    </citation>
    <scope>NUCLEOTIDE SEQUENCE</scope>
    <source>
        <strain evidence="5">CBS2887</strain>
    </source>
</reference>
<dbReference type="GO" id="GO:0005730">
    <property type="term" value="C:nucleolus"/>
    <property type="evidence" value="ECO:0007669"/>
    <property type="project" value="UniProtKB-SubCell"/>
</dbReference>
<keyword evidence="2" id="KW-0963">Cytoplasm</keyword>
<dbReference type="InterPro" id="IPR012340">
    <property type="entry name" value="NA-bd_OB-fold"/>
</dbReference>
<accession>A0A9P8Q2E9</accession>
<dbReference type="GO" id="GO:0005737">
    <property type="term" value="C:cytoplasm"/>
    <property type="evidence" value="ECO:0007669"/>
    <property type="project" value="TreeGrafter"/>
</dbReference>
<dbReference type="AlphaFoldDB" id="A0A9P8Q2E9"/>
<dbReference type="Gene3D" id="2.40.50.140">
    <property type="entry name" value="Nucleic acid-binding proteins"/>
    <property type="match status" value="1"/>
</dbReference>
<dbReference type="GO" id="GO:0000176">
    <property type="term" value="C:nuclear exosome (RNase complex)"/>
    <property type="evidence" value="ECO:0007669"/>
    <property type="project" value="TreeGrafter"/>
</dbReference>
<comment type="subcellular location">
    <subcellularLocation>
        <location evidence="1">Nucleus</location>
        <location evidence="1">Nucleolus</location>
    </subcellularLocation>
</comment>
<keyword evidence="3" id="KW-0271">Exosome</keyword>
<dbReference type="Proteomes" id="UP000774326">
    <property type="component" value="Unassembled WGS sequence"/>
</dbReference>
<evidence type="ECO:0000313" key="6">
    <source>
        <dbReference type="Proteomes" id="UP000774326"/>
    </source>
</evidence>
<proteinExistence type="predicted"/>
<evidence type="ECO:0000256" key="2">
    <source>
        <dbReference type="ARBA" id="ARBA00022490"/>
    </source>
</evidence>
<dbReference type="InterPro" id="IPR039771">
    <property type="entry name" value="Csl4"/>
</dbReference>
<feature type="domain" description="S1 motif" evidence="4">
    <location>
        <begin position="135"/>
        <end position="223"/>
    </location>
</feature>